<evidence type="ECO:0000313" key="3">
    <source>
        <dbReference type="Proteomes" id="UP001595697"/>
    </source>
</evidence>
<proteinExistence type="predicted"/>
<dbReference type="RefSeq" id="WP_247261889.1">
    <property type="nucleotide sequence ID" value="NZ_JALJQZ010000030.1"/>
</dbReference>
<evidence type="ECO:0000259" key="1">
    <source>
        <dbReference type="Pfam" id="PF03869"/>
    </source>
</evidence>
<dbReference type="Pfam" id="PF03869">
    <property type="entry name" value="Arc"/>
    <property type="match status" value="1"/>
</dbReference>
<reference evidence="3" key="1">
    <citation type="journal article" date="2019" name="Int. J. Syst. Evol. Microbiol.">
        <title>The Global Catalogue of Microorganisms (GCM) 10K type strain sequencing project: providing services to taxonomists for standard genome sequencing and annotation.</title>
        <authorList>
            <consortium name="The Broad Institute Genomics Platform"/>
            <consortium name="The Broad Institute Genome Sequencing Center for Infectious Disease"/>
            <person name="Wu L."/>
            <person name="Ma J."/>
        </authorList>
    </citation>
    <scope>NUCLEOTIDE SEQUENCE [LARGE SCALE GENOMIC DNA]</scope>
    <source>
        <strain evidence="3">TBRC 5781</strain>
    </source>
</reference>
<dbReference type="Proteomes" id="UP001595697">
    <property type="component" value="Unassembled WGS sequence"/>
</dbReference>
<dbReference type="InterPro" id="IPR013321">
    <property type="entry name" value="Arc_rbn_hlx_hlx"/>
</dbReference>
<keyword evidence="2" id="KW-0238">DNA-binding</keyword>
<dbReference type="EMBL" id="JBHSBD010000031">
    <property type="protein sequence ID" value="MFC3968227.1"/>
    <property type="molecule type" value="Genomic_DNA"/>
</dbReference>
<comment type="caution">
    <text evidence="2">The sequence shown here is derived from an EMBL/GenBank/DDBJ whole genome shotgun (WGS) entry which is preliminary data.</text>
</comment>
<dbReference type="InterPro" id="IPR010985">
    <property type="entry name" value="Ribbon_hlx_hlx"/>
</dbReference>
<keyword evidence="3" id="KW-1185">Reference proteome</keyword>
<sequence>MTEDQNRSYQDKFMLRLPDGMRERLRSAAERNQRSINSEIVHRLEQSFLIKIESITDPFEKIKRLSEEISLFSEKAQEYQNALYKELELQRPFSAAFHMHIFNLVAEWLHSGHEVKPNELEQEFANFRQWLEESGKAPRAFSSDPYALSEARKAFLNWFSQGQGADLRPSEI</sequence>
<organism evidence="2 3">
    <name type="scientific">Rhizobium lemnae</name>
    <dbReference type="NCBI Taxonomy" id="1214924"/>
    <lineage>
        <taxon>Bacteria</taxon>
        <taxon>Pseudomonadati</taxon>
        <taxon>Pseudomonadota</taxon>
        <taxon>Alphaproteobacteria</taxon>
        <taxon>Hyphomicrobiales</taxon>
        <taxon>Rhizobiaceae</taxon>
        <taxon>Rhizobium/Agrobacterium group</taxon>
        <taxon>Rhizobium</taxon>
    </lineage>
</organism>
<evidence type="ECO:0000313" key="2">
    <source>
        <dbReference type="EMBL" id="MFC3968227.1"/>
    </source>
</evidence>
<name>A0ABV8E9X1_9HYPH</name>
<accession>A0ABV8E9X1</accession>
<dbReference type="SUPFAM" id="SSF47598">
    <property type="entry name" value="Ribbon-helix-helix"/>
    <property type="match status" value="1"/>
</dbReference>
<feature type="domain" description="Arc-like DNA binding" evidence="1">
    <location>
        <begin position="10"/>
        <end position="49"/>
    </location>
</feature>
<dbReference type="Gene3D" id="1.10.1220.10">
    <property type="entry name" value="Met repressor-like"/>
    <property type="match status" value="1"/>
</dbReference>
<protein>
    <submittedName>
        <fullName evidence="2">Arc family DNA-binding protein</fullName>
    </submittedName>
</protein>
<dbReference type="GO" id="GO:0003677">
    <property type="term" value="F:DNA binding"/>
    <property type="evidence" value="ECO:0007669"/>
    <property type="project" value="UniProtKB-KW"/>
</dbReference>
<dbReference type="InterPro" id="IPR005569">
    <property type="entry name" value="Arc_DNA-bd_dom"/>
</dbReference>
<gene>
    <name evidence="2" type="ORF">ACFOVS_08815</name>
</gene>